<feature type="region of interest" description="Disordered" evidence="1">
    <location>
        <begin position="390"/>
        <end position="449"/>
    </location>
</feature>
<dbReference type="AlphaFoldDB" id="A0A4V4HFA6"/>
<protein>
    <submittedName>
        <fullName evidence="2">Uncharacterized protein</fullName>
    </submittedName>
</protein>
<feature type="compositionally biased region" description="Low complexity" evidence="1">
    <location>
        <begin position="41"/>
        <end position="50"/>
    </location>
</feature>
<name>A0A4V4HFA6_DENBC</name>
<feature type="compositionally biased region" description="Pro residues" evidence="1">
    <location>
        <begin position="81"/>
        <end position="90"/>
    </location>
</feature>
<gene>
    <name evidence="2" type="ORF">K435DRAFT_966939</name>
</gene>
<evidence type="ECO:0000256" key="1">
    <source>
        <dbReference type="SAM" id="MobiDB-lite"/>
    </source>
</evidence>
<dbReference type="EMBL" id="ML179229">
    <property type="protein sequence ID" value="THU94235.1"/>
    <property type="molecule type" value="Genomic_DNA"/>
</dbReference>
<evidence type="ECO:0000313" key="3">
    <source>
        <dbReference type="Proteomes" id="UP000297245"/>
    </source>
</evidence>
<organism evidence="2 3">
    <name type="scientific">Dendrothele bispora (strain CBS 962.96)</name>
    <dbReference type="NCBI Taxonomy" id="1314807"/>
    <lineage>
        <taxon>Eukaryota</taxon>
        <taxon>Fungi</taxon>
        <taxon>Dikarya</taxon>
        <taxon>Basidiomycota</taxon>
        <taxon>Agaricomycotina</taxon>
        <taxon>Agaricomycetes</taxon>
        <taxon>Agaricomycetidae</taxon>
        <taxon>Agaricales</taxon>
        <taxon>Agaricales incertae sedis</taxon>
        <taxon>Dendrothele</taxon>
    </lineage>
</organism>
<keyword evidence="3" id="KW-1185">Reference proteome</keyword>
<dbReference type="OrthoDB" id="3070764at2759"/>
<reference evidence="2 3" key="1">
    <citation type="journal article" date="2019" name="Nat. Ecol. Evol.">
        <title>Megaphylogeny resolves global patterns of mushroom evolution.</title>
        <authorList>
            <person name="Varga T."/>
            <person name="Krizsan K."/>
            <person name="Foldi C."/>
            <person name="Dima B."/>
            <person name="Sanchez-Garcia M."/>
            <person name="Sanchez-Ramirez S."/>
            <person name="Szollosi G.J."/>
            <person name="Szarkandi J.G."/>
            <person name="Papp V."/>
            <person name="Albert L."/>
            <person name="Andreopoulos W."/>
            <person name="Angelini C."/>
            <person name="Antonin V."/>
            <person name="Barry K.W."/>
            <person name="Bougher N.L."/>
            <person name="Buchanan P."/>
            <person name="Buyck B."/>
            <person name="Bense V."/>
            <person name="Catcheside P."/>
            <person name="Chovatia M."/>
            <person name="Cooper J."/>
            <person name="Damon W."/>
            <person name="Desjardin D."/>
            <person name="Finy P."/>
            <person name="Geml J."/>
            <person name="Haridas S."/>
            <person name="Hughes K."/>
            <person name="Justo A."/>
            <person name="Karasinski D."/>
            <person name="Kautmanova I."/>
            <person name="Kiss B."/>
            <person name="Kocsube S."/>
            <person name="Kotiranta H."/>
            <person name="LaButti K.M."/>
            <person name="Lechner B.E."/>
            <person name="Liimatainen K."/>
            <person name="Lipzen A."/>
            <person name="Lukacs Z."/>
            <person name="Mihaltcheva S."/>
            <person name="Morgado L.N."/>
            <person name="Niskanen T."/>
            <person name="Noordeloos M.E."/>
            <person name="Ohm R.A."/>
            <person name="Ortiz-Santana B."/>
            <person name="Ovrebo C."/>
            <person name="Racz N."/>
            <person name="Riley R."/>
            <person name="Savchenko A."/>
            <person name="Shiryaev A."/>
            <person name="Soop K."/>
            <person name="Spirin V."/>
            <person name="Szebenyi C."/>
            <person name="Tomsovsky M."/>
            <person name="Tulloss R.E."/>
            <person name="Uehling J."/>
            <person name="Grigoriev I.V."/>
            <person name="Vagvolgyi C."/>
            <person name="Papp T."/>
            <person name="Martin F.M."/>
            <person name="Miettinen O."/>
            <person name="Hibbett D.S."/>
            <person name="Nagy L.G."/>
        </authorList>
    </citation>
    <scope>NUCLEOTIDE SEQUENCE [LARGE SCALE GENOMIC DNA]</scope>
    <source>
        <strain evidence="2 3">CBS 962.96</strain>
    </source>
</reference>
<proteinExistence type="predicted"/>
<feature type="compositionally biased region" description="Low complexity" evidence="1">
    <location>
        <begin position="61"/>
        <end position="73"/>
    </location>
</feature>
<dbReference type="Proteomes" id="UP000297245">
    <property type="component" value="Unassembled WGS sequence"/>
</dbReference>
<feature type="region of interest" description="Disordered" evidence="1">
    <location>
        <begin position="1"/>
        <end position="93"/>
    </location>
</feature>
<evidence type="ECO:0000313" key="2">
    <source>
        <dbReference type="EMBL" id="THU94235.1"/>
    </source>
</evidence>
<sequence>MSVVIKELPHDHPYEMDQIRRGPETPTIGRKQRNDNRDITDSYNTTNTDNNKSHNSHRTDNNNSHNSYHTNNYFGDHSINPNPPQSPFSPPREEHLKAHELYARMLCPKGHGYPLWTPELDEETLEHHKDGIEVGDVGFITQDGGFEFLFNITLPGDHDIHKRRGVPRNFEPLKLDDKAGYSTRKNQIPREGCVHSRGSVFNVRTSNSLIDANIFQLRSRHSEGAALFLPQGASRTDYRKTSSLHAYAAAHAETWYHYFLEQGYSDIQNGSLYIISGFLKTACYYAVVFYEESPADSSRLRLTITSMPDGGFQKGFISADERHSEPGHLSQNLAVFIRGWKIMLRPKSWWTHMSSGILRWHYGDNYHHTTESELLEISGDNVDLERVMSRPTRLDLPLNHNTSSQGENPRRGQGANKTQGENQLGERGQGSSISFAPDEMLSGIDPLGSERKRMGLRSVDARTDVEIHACRESRNCRVRLSPRHTPSLLAFGTG</sequence>
<accession>A0A4V4HFA6</accession>
<feature type="compositionally biased region" description="Basic and acidic residues" evidence="1">
    <location>
        <begin position="7"/>
        <end position="23"/>
    </location>
</feature>